<reference evidence="2" key="1">
    <citation type="journal article" date="2019" name="Int. J. Syst. Evol. Microbiol.">
        <title>The Global Catalogue of Microorganisms (GCM) 10K type strain sequencing project: providing services to taxonomists for standard genome sequencing and annotation.</title>
        <authorList>
            <consortium name="The Broad Institute Genomics Platform"/>
            <consortium name="The Broad Institute Genome Sequencing Center for Infectious Disease"/>
            <person name="Wu L."/>
            <person name="Ma J."/>
        </authorList>
    </citation>
    <scope>NUCLEOTIDE SEQUENCE [LARGE SCALE GENOMIC DNA]</scope>
    <source>
        <strain evidence="2">JCM 14969</strain>
    </source>
</reference>
<accession>A0ABP4NLT8</accession>
<protein>
    <recommendedName>
        <fullName evidence="3">GIY-YIG domain-containing protein</fullName>
    </recommendedName>
</protein>
<dbReference type="EMBL" id="BAAAOS010000017">
    <property type="protein sequence ID" value="GAA1563910.1"/>
    <property type="molecule type" value="Genomic_DNA"/>
</dbReference>
<dbReference type="Proteomes" id="UP001500393">
    <property type="component" value="Unassembled WGS sequence"/>
</dbReference>
<dbReference type="RefSeq" id="WP_344211491.1">
    <property type="nucleotide sequence ID" value="NZ_BAAAOS010000017.1"/>
</dbReference>
<organism evidence="1 2">
    <name type="scientific">Kribbella sancticallisti</name>
    <dbReference type="NCBI Taxonomy" id="460087"/>
    <lineage>
        <taxon>Bacteria</taxon>
        <taxon>Bacillati</taxon>
        <taxon>Actinomycetota</taxon>
        <taxon>Actinomycetes</taxon>
        <taxon>Propionibacteriales</taxon>
        <taxon>Kribbellaceae</taxon>
        <taxon>Kribbella</taxon>
    </lineage>
</organism>
<gene>
    <name evidence="1" type="ORF">GCM10009789_16340</name>
</gene>
<keyword evidence="2" id="KW-1185">Reference proteome</keyword>
<evidence type="ECO:0000313" key="2">
    <source>
        <dbReference type="Proteomes" id="UP001500393"/>
    </source>
</evidence>
<proteinExistence type="predicted"/>
<evidence type="ECO:0008006" key="3">
    <source>
        <dbReference type="Google" id="ProtNLM"/>
    </source>
</evidence>
<comment type="caution">
    <text evidence="1">The sequence shown here is derived from an EMBL/GenBank/DDBJ whole genome shotgun (WGS) entry which is preliminary data.</text>
</comment>
<name>A0ABP4NLT8_9ACTN</name>
<sequence length="165" mass="18576">MSWLDGTHDYTLRETYAEVDDLAEWSPWIPFETAIRAAPREPGVYLMREPLTGIIRYVGMAGERAGSGRPQGLLGRLTVYRTGKGAVSGFGEAALDRALADPDWLEQQLQDLRHNGPKRTKDWARDAVLRLGLEVSWSVTPDRGDALYLETQVVTLLRTHGLWNR</sequence>
<evidence type="ECO:0000313" key="1">
    <source>
        <dbReference type="EMBL" id="GAA1563910.1"/>
    </source>
</evidence>